<dbReference type="STRING" id="391735.Veis_4636"/>
<dbReference type="PANTHER" id="PTHR48207">
    <property type="entry name" value="SUCCINATE--HYDROXYMETHYLGLUTARATE COA-TRANSFERASE"/>
    <property type="match status" value="1"/>
</dbReference>
<evidence type="ECO:0000256" key="1">
    <source>
        <dbReference type="ARBA" id="ARBA00022679"/>
    </source>
</evidence>
<dbReference type="PANTHER" id="PTHR48207:SF3">
    <property type="entry name" value="SUCCINATE--HYDROXYMETHYLGLUTARATE COA-TRANSFERASE"/>
    <property type="match status" value="1"/>
</dbReference>
<evidence type="ECO:0000313" key="4">
    <source>
        <dbReference type="Proteomes" id="UP000000374"/>
    </source>
</evidence>
<dbReference type="EMBL" id="CP000542">
    <property type="protein sequence ID" value="ABM60333.1"/>
    <property type="molecule type" value="Genomic_DNA"/>
</dbReference>
<feature type="compositionally biased region" description="Polar residues" evidence="2">
    <location>
        <begin position="1"/>
        <end position="16"/>
    </location>
</feature>
<dbReference type="Pfam" id="PF02515">
    <property type="entry name" value="CoA_transf_3"/>
    <property type="match status" value="1"/>
</dbReference>
<dbReference type="Proteomes" id="UP000000374">
    <property type="component" value="Chromosome"/>
</dbReference>
<accession>A1WRS6</accession>
<reference evidence="4" key="1">
    <citation type="submission" date="2006-12" db="EMBL/GenBank/DDBJ databases">
        <title>Complete sequence of chromosome 1 of Verminephrobacter eiseniae EF01-2.</title>
        <authorList>
            <person name="Copeland A."/>
            <person name="Lucas S."/>
            <person name="Lapidus A."/>
            <person name="Barry K."/>
            <person name="Detter J.C."/>
            <person name="Glavina del Rio T."/>
            <person name="Dalin E."/>
            <person name="Tice H."/>
            <person name="Pitluck S."/>
            <person name="Chertkov O."/>
            <person name="Brettin T."/>
            <person name="Bruce D."/>
            <person name="Han C."/>
            <person name="Tapia R."/>
            <person name="Gilna P."/>
            <person name="Schmutz J."/>
            <person name="Larimer F."/>
            <person name="Land M."/>
            <person name="Hauser L."/>
            <person name="Kyrpides N."/>
            <person name="Kim E."/>
            <person name="Stahl D."/>
            <person name="Richardson P."/>
        </authorList>
    </citation>
    <scope>NUCLEOTIDE SEQUENCE [LARGE SCALE GENOMIC DNA]</scope>
    <source>
        <strain evidence="4">EF01-2</strain>
    </source>
</reference>
<dbReference type="GO" id="GO:0008410">
    <property type="term" value="F:CoA-transferase activity"/>
    <property type="evidence" value="ECO:0007669"/>
    <property type="project" value="TreeGrafter"/>
</dbReference>
<evidence type="ECO:0000313" key="3">
    <source>
        <dbReference type="EMBL" id="ABM60333.1"/>
    </source>
</evidence>
<keyword evidence="4" id="KW-1185">Reference proteome</keyword>
<dbReference type="InterPro" id="IPR050483">
    <property type="entry name" value="CoA-transferase_III_domain"/>
</dbReference>
<dbReference type="HOGENOM" id="CLU_033975_2_1_4"/>
<dbReference type="InterPro" id="IPR003673">
    <property type="entry name" value="CoA-Trfase_fam_III"/>
</dbReference>
<dbReference type="Gene3D" id="3.40.50.10540">
    <property type="entry name" value="Crotonobetainyl-coa:carnitine coa-transferase, domain 1"/>
    <property type="match status" value="1"/>
</dbReference>
<dbReference type="eggNOG" id="COG1804">
    <property type="taxonomic scope" value="Bacteria"/>
</dbReference>
<dbReference type="KEGG" id="vei:Veis_4636"/>
<dbReference type="Gene3D" id="3.30.1540.10">
    <property type="entry name" value="formyl-coa transferase, domain 3"/>
    <property type="match status" value="1"/>
</dbReference>
<name>A1WRS6_VEREI</name>
<dbReference type="InterPro" id="IPR044855">
    <property type="entry name" value="CoA-Trfase_III_dom3_sf"/>
</dbReference>
<feature type="region of interest" description="Disordered" evidence="2">
    <location>
        <begin position="1"/>
        <end position="33"/>
    </location>
</feature>
<dbReference type="InterPro" id="IPR023606">
    <property type="entry name" value="CoA-Trfase_III_dom_1_sf"/>
</dbReference>
<protein>
    <submittedName>
        <fullName evidence="3">L-carnitine dehydratase/bile acid-inducible protein F</fullName>
    </submittedName>
</protein>
<sequence>MITPSRLSNFQSSEKAITSRPMNFESKQTTGRSAPAAPLKNVRVIDLGQYIAGPGAAMVLAELGAQVIKIEPLAGDQARHIGRYGESMIRAYSRGKQSIALNLKSDAGREIAWRLIANSDVVIQNLRPGAVEALGLGPSAVRERFPKVIYLSISGFGDLGPSSARPGYDIAAQAESGLMSVTGEPDRLPQKVGVPIIDAAAAHLGAQAVLAALYGRAQTGVGETLRASLLEVALHLQATTWCDYLGGAPEPTRIGDGQPNNAPAAEVVPTRDGHIVLSAYADEHWARFCRVMGREPLATDPRFCTNALRVQHRSELRIVLRECLSSFTSEECVALLSRNQIVVGFVRSYQQVLQSADVQASGILVDALGADGERYPSLALPYRLGDAPRATPPAAPACGADTDRLLAELGLAANEIDELRRAGAVA</sequence>
<evidence type="ECO:0000256" key="2">
    <source>
        <dbReference type="SAM" id="MobiDB-lite"/>
    </source>
</evidence>
<keyword evidence="1" id="KW-0808">Transferase</keyword>
<proteinExistence type="predicted"/>
<dbReference type="SUPFAM" id="SSF89796">
    <property type="entry name" value="CoA-transferase family III (CaiB/BaiF)"/>
    <property type="match status" value="1"/>
</dbReference>
<dbReference type="AlphaFoldDB" id="A1WRS6"/>
<organism evidence="3 4">
    <name type="scientific">Verminephrobacter eiseniae (strain EF01-2)</name>
    <dbReference type="NCBI Taxonomy" id="391735"/>
    <lineage>
        <taxon>Bacteria</taxon>
        <taxon>Pseudomonadati</taxon>
        <taxon>Pseudomonadota</taxon>
        <taxon>Betaproteobacteria</taxon>
        <taxon>Burkholderiales</taxon>
        <taxon>Comamonadaceae</taxon>
        <taxon>Verminephrobacter</taxon>
    </lineage>
</organism>
<gene>
    <name evidence="3" type="ordered locus">Veis_4636</name>
</gene>